<dbReference type="Gene3D" id="2.60.120.10">
    <property type="entry name" value="Jelly Rolls"/>
    <property type="match status" value="1"/>
</dbReference>
<evidence type="ECO:0000256" key="5">
    <source>
        <dbReference type="ARBA" id="ARBA00023065"/>
    </source>
</evidence>
<dbReference type="Gene3D" id="1.10.287.70">
    <property type="match status" value="1"/>
</dbReference>
<keyword evidence="6 8" id="KW-0472">Membrane</keyword>
<dbReference type="InterPro" id="IPR005821">
    <property type="entry name" value="Ion_trans_dom"/>
</dbReference>
<keyword evidence="4 8" id="KW-1133">Transmembrane helix</keyword>
<dbReference type="AlphaFoldDB" id="A0A1R2B8J3"/>
<protein>
    <recommendedName>
        <fullName evidence="9">Cyclic nucleotide-binding domain-containing protein</fullName>
    </recommendedName>
</protein>
<feature type="transmembrane region" description="Helical" evidence="8">
    <location>
        <begin position="254"/>
        <end position="274"/>
    </location>
</feature>
<dbReference type="GO" id="GO:0005249">
    <property type="term" value="F:voltage-gated potassium channel activity"/>
    <property type="evidence" value="ECO:0007669"/>
    <property type="project" value="InterPro"/>
</dbReference>
<dbReference type="InterPro" id="IPR000595">
    <property type="entry name" value="cNMP-bd_dom"/>
</dbReference>
<dbReference type="InterPro" id="IPR018490">
    <property type="entry name" value="cNMP-bd_dom_sf"/>
</dbReference>
<dbReference type="FunFam" id="1.10.287.70:FF:000123">
    <property type="entry name" value="Potassium channel KAT3"/>
    <property type="match status" value="1"/>
</dbReference>
<dbReference type="CDD" id="cd00038">
    <property type="entry name" value="CAP_ED"/>
    <property type="match status" value="1"/>
</dbReference>
<dbReference type="Proteomes" id="UP000187209">
    <property type="component" value="Unassembled WGS sequence"/>
</dbReference>
<evidence type="ECO:0000313" key="11">
    <source>
        <dbReference type="Proteomes" id="UP000187209"/>
    </source>
</evidence>
<evidence type="ECO:0000256" key="7">
    <source>
        <dbReference type="ARBA" id="ARBA00023303"/>
    </source>
</evidence>
<dbReference type="GO" id="GO:0016020">
    <property type="term" value="C:membrane"/>
    <property type="evidence" value="ECO:0007669"/>
    <property type="project" value="UniProtKB-SubCell"/>
</dbReference>
<reference evidence="10 11" key="1">
    <citation type="submission" date="2016-11" db="EMBL/GenBank/DDBJ databases">
        <title>The macronuclear genome of Stentor coeruleus: a giant cell with tiny introns.</title>
        <authorList>
            <person name="Slabodnick M."/>
            <person name="Ruby J.G."/>
            <person name="Reiff S.B."/>
            <person name="Swart E.C."/>
            <person name="Gosai S."/>
            <person name="Prabakaran S."/>
            <person name="Witkowska E."/>
            <person name="Larue G.E."/>
            <person name="Fisher S."/>
            <person name="Freeman R.M."/>
            <person name="Gunawardena J."/>
            <person name="Chu W."/>
            <person name="Stover N.A."/>
            <person name="Gregory B.D."/>
            <person name="Nowacki M."/>
            <person name="Derisi J."/>
            <person name="Roy S.W."/>
            <person name="Marshall W.F."/>
            <person name="Sood P."/>
        </authorList>
    </citation>
    <scope>NUCLEOTIDE SEQUENCE [LARGE SCALE GENOMIC DNA]</scope>
    <source>
        <strain evidence="10">WM001</strain>
    </source>
</reference>
<evidence type="ECO:0000256" key="3">
    <source>
        <dbReference type="ARBA" id="ARBA00022692"/>
    </source>
</evidence>
<dbReference type="InterPro" id="IPR003938">
    <property type="entry name" value="K_chnl_volt-dep_EAG/ELK/ERG"/>
</dbReference>
<evidence type="ECO:0000256" key="1">
    <source>
        <dbReference type="ARBA" id="ARBA00004141"/>
    </source>
</evidence>
<comment type="caution">
    <text evidence="10">The sequence shown here is derived from an EMBL/GenBank/DDBJ whole genome shotgun (WGS) entry which is preliminary data.</text>
</comment>
<evidence type="ECO:0000313" key="10">
    <source>
        <dbReference type="EMBL" id="OMJ72995.1"/>
    </source>
</evidence>
<keyword evidence="7" id="KW-0407">Ion channel</keyword>
<keyword evidence="5" id="KW-0406">Ion transport</keyword>
<evidence type="ECO:0000256" key="8">
    <source>
        <dbReference type="SAM" id="Phobius"/>
    </source>
</evidence>
<feature type="domain" description="Cyclic nucleotide-binding" evidence="9">
    <location>
        <begin position="432"/>
        <end position="529"/>
    </location>
</feature>
<proteinExistence type="predicted"/>
<dbReference type="SUPFAM" id="SSF51206">
    <property type="entry name" value="cAMP-binding domain-like"/>
    <property type="match status" value="1"/>
</dbReference>
<comment type="subcellular location">
    <subcellularLocation>
        <location evidence="1">Membrane</location>
        <topology evidence="1">Multi-pass membrane protein</topology>
    </subcellularLocation>
</comment>
<evidence type="ECO:0000256" key="2">
    <source>
        <dbReference type="ARBA" id="ARBA00022448"/>
    </source>
</evidence>
<feature type="transmembrane region" description="Helical" evidence="8">
    <location>
        <begin position="333"/>
        <end position="353"/>
    </location>
</feature>
<sequence length="627" mass="73112">MHLWKRYRIQNHPKLEKPMGKSSITCESKNLLEYNSYYKELWQRSYRKIRTSLRIQKLFLVKDKLQNPYAFANLQSNFGLLDELKRANTTPAKEKFPIFVVNPQGKFYLLWLTIMSLLLLYLAIVDPFFSIFSENSDTYYTDLLVDLVFIFDFGITLCLAYYSDDGNLEKSNLKIFLNYFKGLMLVDLATSIPFGLISASQGGKSSANSLIKLLRLRNVPKLVRLTRLLKMLKQFLLIEDIDYFLSTHHKMIRFAKVIFIVFLCIHIISCIFYLCAKLEEFGPETWITRYEMNDYSIAEKYQTSVYWAITTLATIGYGDIVPKTWSEKICAMLWMTTGVYIISYSVGSLTSFYSELSVRESLLHKRILLAEDFTKKVTISKKLGYQLKRAVKNIVFKAPKAQLDKFFRGIPMVLKYEVAMNIYSGAIQRIPYFTSKDKAFVSSVALNLEQVCFSADQVVWDEKESSDCIYFIFEGRVKYFYQGLLFNIIQDGQYFGDIEVIYGIERKFKTVCSQVSKTLKMSQEMINHIKELFPKVWKEMKINCKKRLRNLVQQLAEMTVIKKIVGNGASFTASHSEVRLLAQNEYLKFYKNIKISHKEMDLLKLKGQLTETKNCIQRLSKIIEQLL</sequence>
<evidence type="ECO:0000259" key="9">
    <source>
        <dbReference type="PROSITE" id="PS50042"/>
    </source>
</evidence>
<dbReference type="PANTHER" id="PTHR47823:SF9">
    <property type="entry name" value="CHROMOSOME UNDETERMINED SCAFFOLD_10, WHOLE GENOME SHOTGUN SEQUENCE"/>
    <property type="match status" value="1"/>
</dbReference>
<evidence type="ECO:0000256" key="6">
    <source>
        <dbReference type="ARBA" id="ARBA00023136"/>
    </source>
</evidence>
<gene>
    <name evidence="10" type="ORF">SteCoe_28422</name>
</gene>
<dbReference type="Pfam" id="PF00520">
    <property type="entry name" value="Ion_trans"/>
    <property type="match status" value="1"/>
</dbReference>
<keyword evidence="2" id="KW-0813">Transport</keyword>
<keyword evidence="11" id="KW-1185">Reference proteome</keyword>
<dbReference type="OrthoDB" id="426293at2759"/>
<dbReference type="InterPro" id="IPR014710">
    <property type="entry name" value="RmlC-like_jellyroll"/>
</dbReference>
<organism evidence="10 11">
    <name type="scientific">Stentor coeruleus</name>
    <dbReference type="NCBI Taxonomy" id="5963"/>
    <lineage>
        <taxon>Eukaryota</taxon>
        <taxon>Sar</taxon>
        <taxon>Alveolata</taxon>
        <taxon>Ciliophora</taxon>
        <taxon>Postciliodesmatophora</taxon>
        <taxon>Heterotrichea</taxon>
        <taxon>Heterotrichida</taxon>
        <taxon>Stentoridae</taxon>
        <taxon>Stentor</taxon>
    </lineage>
</organism>
<feature type="transmembrane region" description="Helical" evidence="8">
    <location>
        <begin position="108"/>
        <end position="131"/>
    </location>
</feature>
<dbReference type="PROSITE" id="PS50042">
    <property type="entry name" value="CNMP_BINDING_3"/>
    <property type="match status" value="1"/>
</dbReference>
<feature type="transmembrane region" description="Helical" evidence="8">
    <location>
        <begin position="143"/>
        <end position="162"/>
    </location>
</feature>
<accession>A0A1R2B8J3</accession>
<keyword evidence="3 8" id="KW-0812">Transmembrane</keyword>
<dbReference type="PRINTS" id="PR01463">
    <property type="entry name" value="EAGCHANLFMLY"/>
</dbReference>
<name>A0A1R2B8J3_9CILI</name>
<evidence type="ECO:0000256" key="4">
    <source>
        <dbReference type="ARBA" id="ARBA00022989"/>
    </source>
</evidence>
<dbReference type="SUPFAM" id="SSF81324">
    <property type="entry name" value="Voltage-gated potassium channels"/>
    <property type="match status" value="1"/>
</dbReference>
<dbReference type="PANTHER" id="PTHR47823">
    <property type="entry name" value="ION_TRANS DOMAIN-CONTAINING PROTEIN"/>
    <property type="match status" value="1"/>
</dbReference>
<dbReference type="EMBL" id="MPUH01000856">
    <property type="protein sequence ID" value="OMJ72995.1"/>
    <property type="molecule type" value="Genomic_DNA"/>
</dbReference>